<reference evidence="2 3" key="1">
    <citation type="journal article" date="2012" name="Eukaryot. Cell">
        <title>Draft genome sequence of Wickerhamomyces ciferrii NRRL Y-1031 F-60-10.</title>
        <authorList>
            <person name="Schneider J."/>
            <person name="Andrea H."/>
            <person name="Blom J."/>
            <person name="Jaenicke S."/>
            <person name="Ruckert C."/>
            <person name="Schorsch C."/>
            <person name="Szczepanowski R."/>
            <person name="Farwick M."/>
            <person name="Goesmann A."/>
            <person name="Puhler A."/>
            <person name="Schaffer S."/>
            <person name="Tauch A."/>
            <person name="Kohler T."/>
            <person name="Brinkrolf K."/>
        </authorList>
    </citation>
    <scope>NUCLEOTIDE SEQUENCE [LARGE SCALE GENOMIC DNA]</scope>
    <source>
        <strain evidence="3">ATCC 14091 / BCRC 22168 / CBS 111 / JCM 3599 / NBRC 0793 / NRRL Y-1031 F-60-10</strain>
    </source>
</reference>
<sequence length="91" mass="10014">MFRLSPVLRSAASTSVQAAKQQVKSVKPNPAFSSTRHYLSIMKDRVPGRIIGGIITFYIVGFWPVEVVRFFTTVGLTTFLTPQPNVAAEAD</sequence>
<dbReference type="Proteomes" id="UP000009328">
    <property type="component" value="Unassembled WGS sequence"/>
</dbReference>
<accession>K0KYC5</accession>
<keyword evidence="1" id="KW-1133">Transmembrane helix</keyword>
<dbReference type="EMBL" id="CAIF01000306">
    <property type="protein sequence ID" value="CCH47082.1"/>
    <property type="molecule type" value="Genomic_DNA"/>
</dbReference>
<keyword evidence="3" id="KW-1185">Reference proteome</keyword>
<keyword evidence="1" id="KW-0812">Transmembrane</keyword>
<gene>
    <name evidence="2" type="ORF">BN7_6691</name>
</gene>
<comment type="caution">
    <text evidence="2">The sequence shown here is derived from an EMBL/GenBank/DDBJ whole genome shotgun (WGS) entry which is preliminary data.</text>
</comment>
<dbReference type="HOGENOM" id="CLU_2470793_0_0_1"/>
<dbReference type="InParanoid" id="K0KYC5"/>
<evidence type="ECO:0000313" key="3">
    <source>
        <dbReference type="Proteomes" id="UP000009328"/>
    </source>
</evidence>
<proteinExistence type="predicted"/>
<name>K0KYC5_WICCF</name>
<organism evidence="2 3">
    <name type="scientific">Wickerhamomyces ciferrii (strain ATCC 14091 / BCRC 22168 / CBS 111 / JCM 3599 / NBRC 0793 / NRRL Y-1031 F-60-10)</name>
    <name type="common">Yeast</name>
    <name type="synonym">Pichia ciferrii</name>
    <dbReference type="NCBI Taxonomy" id="1206466"/>
    <lineage>
        <taxon>Eukaryota</taxon>
        <taxon>Fungi</taxon>
        <taxon>Dikarya</taxon>
        <taxon>Ascomycota</taxon>
        <taxon>Saccharomycotina</taxon>
        <taxon>Saccharomycetes</taxon>
        <taxon>Phaffomycetales</taxon>
        <taxon>Wickerhamomycetaceae</taxon>
        <taxon>Wickerhamomyces</taxon>
    </lineage>
</organism>
<feature type="transmembrane region" description="Helical" evidence="1">
    <location>
        <begin position="46"/>
        <end position="65"/>
    </location>
</feature>
<keyword evidence="1" id="KW-0472">Membrane</keyword>
<protein>
    <submittedName>
        <fullName evidence="2">Secreted protein</fullName>
    </submittedName>
</protein>
<evidence type="ECO:0000313" key="2">
    <source>
        <dbReference type="EMBL" id="CCH47082.1"/>
    </source>
</evidence>
<dbReference type="AlphaFoldDB" id="K0KYC5"/>
<evidence type="ECO:0000256" key="1">
    <source>
        <dbReference type="SAM" id="Phobius"/>
    </source>
</evidence>